<evidence type="ECO:0000313" key="1">
    <source>
        <dbReference type="EMBL" id="KIK81382.1"/>
    </source>
</evidence>
<reference evidence="1 2" key="1">
    <citation type="submission" date="2014-04" db="EMBL/GenBank/DDBJ databases">
        <authorList>
            <consortium name="DOE Joint Genome Institute"/>
            <person name="Kuo A."/>
            <person name="Kohler A."/>
            <person name="Jargeat P."/>
            <person name="Nagy L.G."/>
            <person name="Floudas D."/>
            <person name="Copeland A."/>
            <person name="Barry K.W."/>
            <person name="Cichocki N."/>
            <person name="Veneault-Fourrey C."/>
            <person name="LaButti K."/>
            <person name="Lindquist E.A."/>
            <person name="Lipzen A."/>
            <person name="Lundell T."/>
            <person name="Morin E."/>
            <person name="Murat C."/>
            <person name="Sun H."/>
            <person name="Tunlid A."/>
            <person name="Henrissat B."/>
            <person name="Grigoriev I.V."/>
            <person name="Hibbett D.S."/>
            <person name="Martin F."/>
            <person name="Nordberg H.P."/>
            <person name="Cantor M.N."/>
            <person name="Hua S.X."/>
        </authorList>
    </citation>
    <scope>NUCLEOTIDE SEQUENCE [LARGE SCALE GENOMIC DNA]</scope>
    <source>
        <strain evidence="1 2">Ve08.2h10</strain>
    </source>
</reference>
<dbReference type="STRING" id="930991.A0A0D0CFA4"/>
<sequence>NPQLILSYYLSTVEDFRFIPLVTQSDPGTENFGIANAQTKLWQMHNPALAGFVQHQWMRKKKNIMLEIAWSQLRRCFSPGFEALLEQGMQARWYDVDNTLQL</sequence>
<dbReference type="EMBL" id="KN825809">
    <property type="protein sequence ID" value="KIK81382.1"/>
    <property type="molecule type" value="Genomic_DNA"/>
</dbReference>
<accession>A0A0D0CFA4</accession>
<protein>
    <submittedName>
        <fullName evidence="1">Uncharacterized protein</fullName>
    </submittedName>
</protein>
<reference evidence="2" key="2">
    <citation type="submission" date="2015-01" db="EMBL/GenBank/DDBJ databases">
        <title>Evolutionary Origins and Diversification of the Mycorrhizal Mutualists.</title>
        <authorList>
            <consortium name="DOE Joint Genome Institute"/>
            <consortium name="Mycorrhizal Genomics Consortium"/>
            <person name="Kohler A."/>
            <person name="Kuo A."/>
            <person name="Nagy L.G."/>
            <person name="Floudas D."/>
            <person name="Copeland A."/>
            <person name="Barry K.W."/>
            <person name="Cichocki N."/>
            <person name="Veneault-Fourrey C."/>
            <person name="LaButti K."/>
            <person name="Lindquist E.A."/>
            <person name="Lipzen A."/>
            <person name="Lundell T."/>
            <person name="Morin E."/>
            <person name="Murat C."/>
            <person name="Riley R."/>
            <person name="Ohm R."/>
            <person name="Sun H."/>
            <person name="Tunlid A."/>
            <person name="Henrissat B."/>
            <person name="Grigoriev I.V."/>
            <person name="Hibbett D.S."/>
            <person name="Martin F."/>
        </authorList>
    </citation>
    <scope>NUCLEOTIDE SEQUENCE [LARGE SCALE GENOMIC DNA]</scope>
    <source>
        <strain evidence="2">Ve08.2h10</strain>
    </source>
</reference>
<evidence type="ECO:0000313" key="2">
    <source>
        <dbReference type="Proteomes" id="UP000054538"/>
    </source>
</evidence>
<dbReference type="InParanoid" id="A0A0D0CFA4"/>
<dbReference type="HOGENOM" id="CLU_179713_0_0_1"/>
<organism evidence="1 2">
    <name type="scientific">Paxillus rubicundulus Ve08.2h10</name>
    <dbReference type="NCBI Taxonomy" id="930991"/>
    <lineage>
        <taxon>Eukaryota</taxon>
        <taxon>Fungi</taxon>
        <taxon>Dikarya</taxon>
        <taxon>Basidiomycota</taxon>
        <taxon>Agaricomycotina</taxon>
        <taxon>Agaricomycetes</taxon>
        <taxon>Agaricomycetidae</taxon>
        <taxon>Boletales</taxon>
        <taxon>Paxilineae</taxon>
        <taxon>Paxillaceae</taxon>
        <taxon>Paxillus</taxon>
    </lineage>
</organism>
<name>A0A0D0CFA4_9AGAM</name>
<feature type="non-terminal residue" evidence="1">
    <location>
        <position position="102"/>
    </location>
</feature>
<proteinExistence type="predicted"/>
<dbReference type="OrthoDB" id="5946233at2759"/>
<dbReference type="Proteomes" id="UP000054538">
    <property type="component" value="Unassembled WGS sequence"/>
</dbReference>
<dbReference type="AlphaFoldDB" id="A0A0D0CFA4"/>
<gene>
    <name evidence="1" type="ORF">PAXRUDRAFT_156237</name>
</gene>
<keyword evidence="2" id="KW-1185">Reference proteome</keyword>